<dbReference type="Proteomes" id="UP000499080">
    <property type="component" value="Unassembled WGS sequence"/>
</dbReference>
<name>A0A4Y2QPE4_ARAVE</name>
<accession>A0A4Y2QPE4</accession>
<sequence length="75" mass="8763">MWHQNGCYNGDENSQGKRPYNFEPWSDDKDTRAHISSLKPLHHTIRRMLDPRWAQPAPSPYNTIFHGIGLKLMTT</sequence>
<keyword evidence="3" id="KW-1185">Reference proteome</keyword>
<organism evidence="2 3">
    <name type="scientific">Araneus ventricosus</name>
    <name type="common">Orbweaver spider</name>
    <name type="synonym">Epeira ventricosa</name>
    <dbReference type="NCBI Taxonomy" id="182803"/>
    <lineage>
        <taxon>Eukaryota</taxon>
        <taxon>Metazoa</taxon>
        <taxon>Ecdysozoa</taxon>
        <taxon>Arthropoda</taxon>
        <taxon>Chelicerata</taxon>
        <taxon>Arachnida</taxon>
        <taxon>Araneae</taxon>
        <taxon>Araneomorphae</taxon>
        <taxon>Entelegynae</taxon>
        <taxon>Araneoidea</taxon>
        <taxon>Araneidae</taxon>
        <taxon>Araneus</taxon>
    </lineage>
</organism>
<evidence type="ECO:0000256" key="1">
    <source>
        <dbReference type="SAM" id="MobiDB-lite"/>
    </source>
</evidence>
<protein>
    <submittedName>
        <fullName evidence="2">Uncharacterized protein</fullName>
    </submittedName>
</protein>
<evidence type="ECO:0000313" key="2">
    <source>
        <dbReference type="EMBL" id="GBN65207.1"/>
    </source>
</evidence>
<feature type="region of interest" description="Disordered" evidence="1">
    <location>
        <begin position="1"/>
        <end position="26"/>
    </location>
</feature>
<reference evidence="2 3" key="1">
    <citation type="journal article" date="2019" name="Sci. Rep.">
        <title>Orb-weaving spider Araneus ventricosus genome elucidates the spidroin gene catalogue.</title>
        <authorList>
            <person name="Kono N."/>
            <person name="Nakamura H."/>
            <person name="Ohtoshi R."/>
            <person name="Moran D.A.P."/>
            <person name="Shinohara A."/>
            <person name="Yoshida Y."/>
            <person name="Fujiwara M."/>
            <person name="Mori M."/>
            <person name="Tomita M."/>
            <person name="Arakawa K."/>
        </authorList>
    </citation>
    <scope>NUCLEOTIDE SEQUENCE [LARGE SCALE GENOMIC DNA]</scope>
</reference>
<dbReference type="EMBL" id="BGPR01014436">
    <property type="protein sequence ID" value="GBN65207.1"/>
    <property type="molecule type" value="Genomic_DNA"/>
</dbReference>
<proteinExistence type="predicted"/>
<gene>
    <name evidence="2" type="ORF">AVEN_2491_1</name>
</gene>
<comment type="caution">
    <text evidence="2">The sequence shown here is derived from an EMBL/GenBank/DDBJ whole genome shotgun (WGS) entry which is preliminary data.</text>
</comment>
<evidence type="ECO:0000313" key="3">
    <source>
        <dbReference type="Proteomes" id="UP000499080"/>
    </source>
</evidence>
<dbReference type="AlphaFoldDB" id="A0A4Y2QPE4"/>